<evidence type="ECO:0000256" key="8">
    <source>
        <dbReference type="ARBA" id="ARBA00023029"/>
    </source>
</evidence>
<dbReference type="InterPro" id="IPR036890">
    <property type="entry name" value="HATPase_C_sf"/>
</dbReference>
<evidence type="ECO:0000256" key="2">
    <source>
        <dbReference type="ARBA" id="ARBA00010708"/>
    </source>
</evidence>
<dbReference type="GO" id="GO:0005694">
    <property type="term" value="C:chromosome"/>
    <property type="evidence" value="ECO:0007669"/>
    <property type="project" value="InterPro"/>
</dbReference>
<dbReference type="Pfam" id="PF01751">
    <property type="entry name" value="Toprim"/>
    <property type="match status" value="1"/>
</dbReference>
<dbReference type="GO" id="GO:0005524">
    <property type="term" value="F:ATP binding"/>
    <property type="evidence" value="ECO:0007669"/>
    <property type="project" value="UniProtKB-UniRule"/>
</dbReference>
<dbReference type="Pfam" id="PF21249">
    <property type="entry name" value="GyrB_hook"/>
    <property type="match status" value="1"/>
</dbReference>
<keyword evidence="3 11" id="KW-0963">Cytoplasm</keyword>
<evidence type="ECO:0000256" key="5">
    <source>
        <dbReference type="ARBA" id="ARBA00022741"/>
    </source>
</evidence>
<feature type="binding site" evidence="11">
    <location>
        <position position="524"/>
    </location>
    <ligand>
        <name>Mg(2+)</name>
        <dbReference type="ChEBI" id="CHEBI:18420"/>
        <label>2</label>
    </ligand>
</feature>
<dbReference type="GO" id="GO:0003918">
    <property type="term" value="F:DNA topoisomerase type II (double strand cut, ATP-hydrolyzing) activity"/>
    <property type="evidence" value="ECO:0007669"/>
    <property type="project" value="UniProtKB-UniRule"/>
</dbReference>
<dbReference type="SUPFAM" id="SSF54211">
    <property type="entry name" value="Ribosomal protein S5 domain 2-like"/>
    <property type="match status" value="1"/>
</dbReference>
<keyword evidence="9" id="KW-0238">DNA-binding</keyword>
<dbReference type="GO" id="GO:0046872">
    <property type="term" value="F:metal ion binding"/>
    <property type="evidence" value="ECO:0007669"/>
    <property type="project" value="UniProtKB-KW"/>
</dbReference>
<dbReference type="NCBIfam" id="NF004189">
    <property type="entry name" value="PRK05644.1"/>
    <property type="match status" value="1"/>
</dbReference>
<feature type="domain" description="Toprim" evidence="12">
    <location>
        <begin position="445"/>
        <end position="559"/>
    </location>
</feature>
<dbReference type="InterPro" id="IPR002288">
    <property type="entry name" value="DNA_gyrase_B_C"/>
</dbReference>
<keyword evidence="6 11" id="KW-0067">ATP-binding</keyword>
<proteinExistence type="inferred from homology"/>
<dbReference type="InterPro" id="IPR003594">
    <property type="entry name" value="HATPase_dom"/>
</dbReference>
<dbReference type="FunFam" id="3.30.230.10:FF:000005">
    <property type="entry name" value="DNA gyrase subunit B"/>
    <property type="match status" value="1"/>
</dbReference>
<dbReference type="InterPro" id="IPR001241">
    <property type="entry name" value="Topo_IIA"/>
</dbReference>
<dbReference type="InterPro" id="IPR049353">
    <property type="entry name" value="GyrB_hook"/>
</dbReference>
<keyword evidence="5 11" id="KW-0547">Nucleotide-binding</keyword>
<name>A0A7W6NXH9_9SPHN</name>
<dbReference type="PANTHER" id="PTHR45866">
    <property type="entry name" value="DNA GYRASE/TOPOISOMERASE SUBUNIT B"/>
    <property type="match status" value="1"/>
</dbReference>
<dbReference type="SMART" id="SM00387">
    <property type="entry name" value="HATPase_c"/>
    <property type="match status" value="1"/>
</dbReference>
<evidence type="ECO:0000313" key="14">
    <source>
        <dbReference type="Proteomes" id="UP000557392"/>
    </source>
</evidence>
<dbReference type="Pfam" id="PF00204">
    <property type="entry name" value="DNA_gyraseB"/>
    <property type="match status" value="1"/>
</dbReference>
<dbReference type="CDD" id="cd03366">
    <property type="entry name" value="TOPRIM_TopoIIA_GyrB"/>
    <property type="match status" value="1"/>
</dbReference>
<evidence type="ECO:0000256" key="6">
    <source>
        <dbReference type="ARBA" id="ARBA00022840"/>
    </source>
</evidence>
<comment type="subunit">
    <text evidence="11">Heterotetramer, composed of two GyrA and two GyrB chains. In the heterotetramer, GyrA contains the active site tyrosine that forms a transient covalent intermediate with DNA, while GyrB binds cofactors and catalyzes ATP hydrolysis.</text>
</comment>
<feature type="site" description="Interaction with DNA" evidence="11">
    <location>
        <position position="479"/>
    </location>
</feature>
<dbReference type="PROSITE" id="PS50880">
    <property type="entry name" value="TOPRIM"/>
    <property type="match status" value="1"/>
</dbReference>
<comment type="cofactor">
    <cofactor evidence="11">
        <name>Mg(2+)</name>
        <dbReference type="ChEBI" id="CHEBI:18420"/>
    </cofactor>
    <cofactor evidence="11">
        <name>Mn(2+)</name>
        <dbReference type="ChEBI" id="CHEBI:29035"/>
    </cofactor>
    <cofactor evidence="11">
        <name>Ca(2+)</name>
        <dbReference type="ChEBI" id="CHEBI:29108"/>
    </cofactor>
    <text evidence="11">Binds two Mg(2+) per subunit. The magnesium ions form salt bridges with both the protein and the DNA. Can also accept other divalent metal cations, such as Mn(2+) or Ca(2+).</text>
</comment>
<dbReference type="SUPFAM" id="SSF56719">
    <property type="entry name" value="Type II DNA topoisomerase"/>
    <property type="match status" value="1"/>
</dbReference>
<accession>A0A7W6NXH9</accession>
<dbReference type="Pfam" id="PF02518">
    <property type="entry name" value="HATPase_c"/>
    <property type="match status" value="1"/>
</dbReference>
<dbReference type="CDD" id="cd16928">
    <property type="entry name" value="HATPase_GyrB-like"/>
    <property type="match status" value="1"/>
</dbReference>
<dbReference type="CDD" id="cd00822">
    <property type="entry name" value="TopoII_Trans_DNA_gyrase"/>
    <property type="match status" value="1"/>
</dbReference>
<dbReference type="Pfam" id="PF00986">
    <property type="entry name" value="DNA_gyraseB_C"/>
    <property type="match status" value="1"/>
</dbReference>
<dbReference type="SMART" id="SM00433">
    <property type="entry name" value="TOP2c"/>
    <property type="match status" value="1"/>
</dbReference>
<keyword evidence="8 11" id="KW-0799">Topoisomerase</keyword>
<comment type="caution">
    <text evidence="13">The sequence shown here is derived from an EMBL/GenBank/DDBJ whole genome shotgun (WGS) entry which is preliminary data.</text>
</comment>
<dbReference type="InterPro" id="IPR013506">
    <property type="entry name" value="Topo_IIA_bsu_dom2"/>
</dbReference>
<evidence type="ECO:0000256" key="10">
    <source>
        <dbReference type="ARBA" id="ARBA00023235"/>
    </source>
</evidence>
<dbReference type="PANTHER" id="PTHR45866:SF1">
    <property type="entry name" value="DNA GYRASE SUBUNIT B, MITOCHONDRIAL"/>
    <property type="match status" value="1"/>
</dbReference>
<dbReference type="HAMAP" id="MF_01898">
    <property type="entry name" value="GyrB"/>
    <property type="match status" value="1"/>
</dbReference>
<dbReference type="InterPro" id="IPR020568">
    <property type="entry name" value="Ribosomal_Su5_D2-typ_SF"/>
</dbReference>
<dbReference type="PRINTS" id="PR01159">
    <property type="entry name" value="DNAGYRASEB"/>
</dbReference>
<dbReference type="FunFam" id="3.40.50.670:FF:000007">
    <property type="entry name" value="DNA gyrase subunit B"/>
    <property type="match status" value="1"/>
</dbReference>
<feature type="binding site" evidence="11">
    <location>
        <position position="526"/>
    </location>
    <ligand>
        <name>Mg(2+)</name>
        <dbReference type="ChEBI" id="CHEBI:18420"/>
        <label>2</label>
    </ligand>
</feature>
<dbReference type="NCBIfam" id="NF011501">
    <property type="entry name" value="PRK14939.1"/>
    <property type="match status" value="1"/>
</dbReference>
<evidence type="ECO:0000256" key="3">
    <source>
        <dbReference type="ARBA" id="ARBA00022490"/>
    </source>
</evidence>
<dbReference type="SUPFAM" id="SSF55874">
    <property type="entry name" value="ATPase domain of HSP90 chaperone/DNA topoisomerase II/histidine kinase"/>
    <property type="match status" value="1"/>
</dbReference>
<keyword evidence="10 11" id="KW-0413">Isomerase</keyword>
<dbReference type="GO" id="GO:0006261">
    <property type="term" value="P:DNA-templated DNA replication"/>
    <property type="evidence" value="ECO:0007669"/>
    <property type="project" value="UniProtKB-UniRule"/>
</dbReference>
<comment type="similarity">
    <text evidence="2 11">Belongs to the type II topoisomerase GyrB family.</text>
</comment>
<dbReference type="Gene3D" id="3.30.230.10">
    <property type="match status" value="1"/>
</dbReference>
<dbReference type="Gene3D" id="3.30.565.10">
    <property type="entry name" value="Histidine kinase-like ATPase, C-terminal domain"/>
    <property type="match status" value="1"/>
</dbReference>
<comment type="function">
    <text evidence="11">A type II topoisomerase that negatively supercoils closed circular double-stranded (ds) DNA in an ATP-dependent manner to modulate DNA topology and maintain chromosomes in an underwound state. Negative supercoiling favors strand separation, and DNA replication, transcription, recombination and repair, all of which involve strand separation. Also able to catalyze the interconversion of other topological isomers of dsDNA rings, including catenanes and knotted rings. Type II topoisomerases break and join 2 DNA strands simultaneously in an ATP-dependent manner.</text>
</comment>
<keyword evidence="4 11" id="KW-0479">Metal-binding</keyword>
<dbReference type="Proteomes" id="UP000557392">
    <property type="component" value="Unassembled WGS sequence"/>
</dbReference>
<evidence type="ECO:0000313" key="13">
    <source>
        <dbReference type="EMBL" id="MBB4100219.1"/>
    </source>
</evidence>
<keyword evidence="14" id="KW-1185">Reference proteome</keyword>
<dbReference type="InterPro" id="IPR014721">
    <property type="entry name" value="Ribsml_uS5_D2-typ_fold_subgr"/>
</dbReference>
<dbReference type="GO" id="GO:0005737">
    <property type="term" value="C:cytoplasm"/>
    <property type="evidence" value="ECO:0007669"/>
    <property type="project" value="UniProtKB-SubCell"/>
</dbReference>
<dbReference type="InterPro" id="IPR013759">
    <property type="entry name" value="Topo_IIA_B_C"/>
</dbReference>
<evidence type="ECO:0000256" key="4">
    <source>
        <dbReference type="ARBA" id="ARBA00022723"/>
    </source>
</evidence>
<comment type="subcellular location">
    <subcellularLocation>
        <location evidence="11">Cytoplasm</location>
    </subcellularLocation>
</comment>
<organism evidence="13 14">
    <name type="scientific">Sphingomonas kyeonggiensis</name>
    <dbReference type="NCBI Taxonomy" id="1268553"/>
    <lineage>
        <taxon>Bacteria</taxon>
        <taxon>Pseudomonadati</taxon>
        <taxon>Pseudomonadota</taxon>
        <taxon>Alphaproteobacteria</taxon>
        <taxon>Sphingomonadales</taxon>
        <taxon>Sphingomonadaceae</taxon>
        <taxon>Sphingomonas</taxon>
    </lineage>
</organism>
<dbReference type="InterPro" id="IPR034160">
    <property type="entry name" value="TOPRIM_GyrB"/>
</dbReference>
<dbReference type="NCBIfam" id="TIGR01059">
    <property type="entry name" value="gyrB"/>
    <property type="match status" value="1"/>
</dbReference>
<dbReference type="InterPro" id="IPR000565">
    <property type="entry name" value="Topo_IIA_B"/>
</dbReference>
<feature type="site" description="Interaction with DNA" evidence="11">
    <location>
        <position position="476"/>
    </location>
</feature>
<dbReference type="PRINTS" id="PR00418">
    <property type="entry name" value="TPI2FAMILY"/>
</dbReference>
<evidence type="ECO:0000259" key="12">
    <source>
        <dbReference type="PROSITE" id="PS50880"/>
    </source>
</evidence>
<evidence type="ECO:0000256" key="1">
    <source>
        <dbReference type="ARBA" id="ARBA00000185"/>
    </source>
</evidence>
<dbReference type="FunFam" id="3.30.565.10:FF:000002">
    <property type="entry name" value="DNA gyrase subunit B"/>
    <property type="match status" value="1"/>
</dbReference>
<dbReference type="EMBL" id="JACIEH010000003">
    <property type="protein sequence ID" value="MBB4100219.1"/>
    <property type="molecule type" value="Genomic_DNA"/>
</dbReference>
<sequence length="846" mass="93029">MAIDDTTPENTPNQNSYGADSIKVLKGLDAVRKRPGMYIGDTDDGSGLHHMVFEVSDNAIDEALAGHCDKIIIQLNPDGSVSVEDNGRGIPTGIHKEEGVSAAEVIMTQLHAGGKFENTSDDNAYKVSGGLHGVGVSVVNALSEWLDLNIWRDGEEHWMRFAYGDATAPLKVIGKAPEGKKGTRVTFLASTEKAPGDGGTFRNQIEFDFDKLEHRYRELAFLNSGVRLFLRDARHEEVKEVELYYEGGIAAFVKWLDRNKQPLMPDPVAIAGTRDDVTIDVALEWNDSYYENVLCFTNNIPQRDGGTHLAAFRAALTRTINSYADKSGALKKEKVSLTGDDMREGLTAIVSVKLPDPKFSSQTKDKLVSSEVRQPLESLMADKLAEYLEENPANAKMIIQKVIDAAAAREAAKKARELTRRKGVMDIASLPGKLADCQERDPAKSELFFVEGDSAGGSAKQGRDRQFQAILPLRGKILNVERARFDRMLASREIGTIITALGTGIRDDFNIEKLRYHKIVIMTDADVDGAHIRTLLLTFFYRQMPEIITNGHLYIAQPPLYKASKGRSEVYLKDDSALDQYLVDAGVGGTMLDTQGTLRSGDDLRELIEHARRMRTLMRYVPRRYSPDIIEVLALGGGLDPVATVEQRAASLTTTVARLEAADTEARWSARITEDGGYHFERLWRGVTDHHIVEAAFLVSAEARKLHGLAAEQAPSYLVPSKLVPSKASAAAEAEAPAPVEVDENDVPVAVGKGEALVSRPSQLLDAILAFGRKGLSIQRYKGLGEMNAEQLWETTLDPSNRSMLVVQVDQADVADEIFTQLMGDVVEPRRDFIQENALSVANLDV</sequence>
<evidence type="ECO:0000256" key="11">
    <source>
        <dbReference type="HAMAP-Rule" id="MF_01898"/>
    </source>
</evidence>
<dbReference type="GO" id="GO:0003677">
    <property type="term" value="F:DNA binding"/>
    <property type="evidence" value="ECO:0007669"/>
    <property type="project" value="UniProtKB-KW"/>
</dbReference>
<dbReference type="Gene3D" id="3.40.50.670">
    <property type="match status" value="2"/>
</dbReference>
<feature type="binding site" evidence="11">
    <location>
        <position position="451"/>
    </location>
    <ligand>
        <name>Mg(2+)</name>
        <dbReference type="ChEBI" id="CHEBI:18420"/>
        <label>1</label>
        <note>catalytic</note>
    </ligand>
</feature>
<dbReference type="EC" id="5.6.2.2" evidence="11"/>
<evidence type="ECO:0000256" key="9">
    <source>
        <dbReference type="ARBA" id="ARBA00023125"/>
    </source>
</evidence>
<comment type="miscellaneous">
    <text evidence="11">Few gyrases are as efficient as E.coli at forming negative supercoils. Not all organisms have 2 type II topoisomerases; in organisms with a single type II topoisomerase this enzyme also has to decatenate newly replicated chromosomes.</text>
</comment>
<dbReference type="AlphaFoldDB" id="A0A7W6NXH9"/>
<gene>
    <name evidence="11" type="primary">gyrB</name>
    <name evidence="13" type="ORF">GGR46_003791</name>
</gene>
<comment type="catalytic activity">
    <reaction evidence="1 11">
        <text>ATP-dependent breakage, passage and rejoining of double-stranded DNA.</text>
        <dbReference type="EC" id="5.6.2.2"/>
    </reaction>
</comment>
<keyword evidence="7 11" id="KW-0460">Magnesium</keyword>
<dbReference type="InterPro" id="IPR006171">
    <property type="entry name" value="TOPRIM_dom"/>
</dbReference>
<dbReference type="GO" id="GO:0006265">
    <property type="term" value="P:DNA topological change"/>
    <property type="evidence" value="ECO:0007669"/>
    <property type="project" value="UniProtKB-UniRule"/>
</dbReference>
<dbReference type="InterPro" id="IPR013760">
    <property type="entry name" value="Topo_IIA-like_dom_sf"/>
</dbReference>
<evidence type="ECO:0000256" key="7">
    <source>
        <dbReference type="ARBA" id="ARBA00022842"/>
    </source>
</evidence>
<feature type="binding site" evidence="11">
    <location>
        <position position="524"/>
    </location>
    <ligand>
        <name>Mg(2+)</name>
        <dbReference type="ChEBI" id="CHEBI:18420"/>
        <label>1</label>
        <note>catalytic</note>
    </ligand>
</feature>
<dbReference type="InterPro" id="IPR011557">
    <property type="entry name" value="GyrB"/>
</dbReference>
<reference evidence="13 14" key="1">
    <citation type="submission" date="2020-08" db="EMBL/GenBank/DDBJ databases">
        <title>Genomic Encyclopedia of Type Strains, Phase IV (KMG-IV): sequencing the most valuable type-strain genomes for metagenomic binning, comparative biology and taxonomic classification.</title>
        <authorList>
            <person name="Goeker M."/>
        </authorList>
    </citation>
    <scope>NUCLEOTIDE SEQUENCE [LARGE SCALE GENOMIC DNA]</scope>
    <source>
        <strain evidence="13 14">DSM 101806</strain>
    </source>
</reference>
<protein>
    <recommendedName>
        <fullName evidence="11">DNA gyrase subunit B</fullName>
        <ecNumber evidence="11">5.6.2.2</ecNumber>
    </recommendedName>
</protein>